<keyword evidence="7" id="KW-0288">FMN</keyword>
<dbReference type="EMBL" id="PFPK01000045">
    <property type="protein sequence ID" value="PIZ94390.1"/>
    <property type="molecule type" value="Genomic_DNA"/>
</dbReference>
<dbReference type="GO" id="GO:0005829">
    <property type="term" value="C:cytosol"/>
    <property type="evidence" value="ECO:0007669"/>
    <property type="project" value="TreeGrafter"/>
</dbReference>
<dbReference type="InterPro" id="IPR035904">
    <property type="entry name" value="Chorismate_synth_AroC_sf"/>
</dbReference>
<dbReference type="GO" id="GO:0004107">
    <property type="term" value="F:chorismate synthase activity"/>
    <property type="evidence" value="ECO:0007669"/>
    <property type="project" value="UniProtKB-UniRule"/>
</dbReference>
<comment type="catalytic activity">
    <reaction evidence="7 8">
        <text>5-O-(1-carboxyvinyl)-3-phosphoshikimate = chorismate + phosphate</text>
        <dbReference type="Rhea" id="RHEA:21020"/>
        <dbReference type="ChEBI" id="CHEBI:29748"/>
        <dbReference type="ChEBI" id="CHEBI:43474"/>
        <dbReference type="ChEBI" id="CHEBI:57701"/>
        <dbReference type="EC" id="4.2.3.5"/>
    </reaction>
</comment>
<dbReference type="GO" id="GO:0009073">
    <property type="term" value="P:aromatic amino acid family biosynthetic process"/>
    <property type="evidence" value="ECO:0007669"/>
    <property type="project" value="UniProtKB-KW"/>
</dbReference>
<evidence type="ECO:0000256" key="2">
    <source>
        <dbReference type="ARBA" id="ARBA00008014"/>
    </source>
</evidence>
<keyword evidence="5 7" id="KW-0057">Aromatic amino acid biosynthesis</keyword>
<dbReference type="Pfam" id="PF01264">
    <property type="entry name" value="Chorismate_synt"/>
    <property type="match status" value="1"/>
</dbReference>
<comment type="similarity">
    <text evidence="2 7 8">Belongs to the chorismate synthase family.</text>
</comment>
<keyword evidence="7" id="KW-0285">Flavoprotein</keyword>
<keyword evidence="7" id="KW-0274">FAD</keyword>
<dbReference type="InterPro" id="IPR000453">
    <property type="entry name" value="Chorismate_synth"/>
</dbReference>
<feature type="binding site" evidence="7">
    <location>
        <position position="318"/>
    </location>
    <ligand>
        <name>FMN</name>
        <dbReference type="ChEBI" id="CHEBI:58210"/>
    </ligand>
</feature>
<dbReference type="PROSITE" id="PS00788">
    <property type="entry name" value="CHORISMATE_SYNTHASE_2"/>
    <property type="match status" value="1"/>
</dbReference>
<dbReference type="NCBIfam" id="TIGR00033">
    <property type="entry name" value="aroC"/>
    <property type="match status" value="1"/>
</dbReference>
<dbReference type="SUPFAM" id="SSF103263">
    <property type="entry name" value="Chorismate synthase, AroC"/>
    <property type="match status" value="1"/>
</dbReference>
<evidence type="ECO:0000256" key="4">
    <source>
        <dbReference type="ARBA" id="ARBA00022605"/>
    </source>
</evidence>
<dbReference type="InterPro" id="IPR020541">
    <property type="entry name" value="Chorismate_synthase_CS"/>
</dbReference>
<evidence type="ECO:0000256" key="8">
    <source>
        <dbReference type="RuleBase" id="RU000605"/>
    </source>
</evidence>
<name>A0A2M7V6U1_9BACT</name>
<comment type="caution">
    <text evidence="7">Lacks conserved residue(s) required for the propagation of feature annotation.</text>
</comment>
<feature type="binding site" evidence="7">
    <location>
        <begin position="292"/>
        <end position="296"/>
    </location>
    <ligand>
        <name>FMN</name>
        <dbReference type="ChEBI" id="CHEBI:58210"/>
    </ligand>
</feature>
<dbReference type="AlphaFoldDB" id="A0A2M7V6U1"/>
<dbReference type="PROSITE" id="PS00787">
    <property type="entry name" value="CHORISMATE_SYNTHASE_1"/>
    <property type="match status" value="1"/>
</dbReference>
<organism evidence="9 10">
    <name type="scientific">Candidatus Magasanikbacteria bacterium CG_4_10_14_0_2_um_filter_37_12</name>
    <dbReference type="NCBI Taxonomy" id="1974637"/>
    <lineage>
        <taxon>Bacteria</taxon>
        <taxon>Candidatus Magasanikiibacteriota</taxon>
    </lineage>
</organism>
<dbReference type="CDD" id="cd07304">
    <property type="entry name" value="Chorismate_synthase"/>
    <property type="match status" value="1"/>
</dbReference>
<accession>A0A2M7V6U1</accession>
<dbReference type="Gene3D" id="3.60.150.10">
    <property type="entry name" value="Chorismate synthase AroC"/>
    <property type="match status" value="1"/>
</dbReference>
<comment type="caution">
    <text evidence="9">The sequence shown here is derived from an EMBL/GenBank/DDBJ whole genome shotgun (WGS) entry which is preliminary data.</text>
</comment>
<keyword evidence="7" id="KW-0521">NADP</keyword>
<comment type="subunit">
    <text evidence="7">Homotetramer.</text>
</comment>
<comment type="pathway">
    <text evidence="1 7 8">Metabolic intermediate biosynthesis; chorismate biosynthesis; chorismate from D-erythrose 4-phosphate and phosphoenolpyruvate: step 7/7.</text>
</comment>
<dbReference type="PROSITE" id="PS00789">
    <property type="entry name" value="CHORISMATE_SYNTHASE_3"/>
    <property type="match status" value="1"/>
</dbReference>
<reference evidence="10" key="1">
    <citation type="submission" date="2017-09" db="EMBL/GenBank/DDBJ databases">
        <title>Depth-based differentiation of microbial function through sediment-hosted aquifers and enrichment of novel symbionts in the deep terrestrial subsurface.</title>
        <authorList>
            <person name="Probst A.J."/>
            <person name="Ladd B."/>
            <person name="Jarett J.K."/>
            <person name="Geller-Mcgrath D.E."/>
            <person name="Sieber C.M.K."/>
            <person name="Emerson J.B."/>
            <person name="Anantharaman K."/>
            <person name="Thomas B.C."/>
            <person name="Malmstrom R."/>
            <person name="Stieglmeier M."/>
            <person name="Klingl A."/>
            <person name="Woyke T."/>
            <person name="Ryan C.M."/>
            <person name="Banfield J.F."/>
        </authorList>
    </citation>
    <scope>NUCLEOTIDE SEQUENCE [LARGE SCALE GENOMIC DNA]</scope>
</reference>
<feature type="binding site" evidence="7">
    <location>
        <position position="54"/>
    </location>
    <ligand>
        <name>NADP(+)</name>
        <dbReference type="ChEBI" id="CHEBI:58349"/>
    </ligand>
</feature>
<gene>
    <name evidence="7" type="primary">aroC</name>
    <name evidence="9" type="ORF">COX81_03710</name>
</gene>
<dbReference type="UniPathway" id="UPA00053">
    <property type="reaction ID" value="UER00090"/>
</dbReference>
<dbReference type="PIRSF" id="PIRSF001456">
    <property type="entry name" value="Chorismate_synth"/>
    <property type="match status" value="1"/>
</dbReference>
<feature type="binding site" evidence="7">
    <location>
        <position position="48"/>
    </location>
    <ligand>
        <name>NADP(+)</name>
        <dbReference type="ChEBI" id="CHEBI:58349"/>
    </ligand>
</feature>
<proteinExistence type="inferred from homology"/>
<dbReference type="Proteomes" id="UP000228568">
    <property type="component" value="Unassembled WGS sequence"/>
</dbReference>
<feature type="binding site" evidence="7">
    <location>
        <begin position="125"/>
        <end position="127"/>
    </location>
    <ligand>
        <name>FMN</name>
        <dbReference type="ChEBI" id="CHEBI:58210"/>
    </ligand>
</feature>
<dbReference type="EC" id="4.2.3.5" evidence="3 7"/>
<evidence type="ECO:0000256" key="7">
    <source>
        <dbReference type="HAMAP-Rule" id="MF_00300"/>
    </source>
</evidence>
<dbReference type="NCBIfam" id="NF003793">
    <property type="entry name" value="PRK05382.1"/>
    <property type="match status" value="1"/>
</dbReference>
<evidence type="ECO:0000256" key="5">
    <source>
        <dbReference type="ARBA" id="ARBA00023141"/>
    </source>
</evidence>
<dbReference type="PANTHER" id="PTHR21085">
    <property type="entry name" value="CHORISMATE SYNTHASE"/>
    <property type="match status" value="1"/>
</dbReference>
<protein>
    <recommendedName>
        <fullName evidence="3 7">Chorismate synthase</fullName>
        <shortName evidence="7">CS</shortName>
        <ecNumber evidence="3 7">4.2.3.5</ecNumber>
    </recommendedName>
    <alternativeName>
        <fullName evidence="7">5-enolpyruvylshikimate-3-phosphate phospholyase</fullName>
    </alternativeName>
</protein>
<evidence type="ECO:0000313" key="10">
    <source>
        <dbReference type="Proteomes" id="UP000228568"/>
    </source>
</evidence>
<dbReference type="HAMAP" id="MF_00300">
    <property type="entry name" value="Chorismate_synth"/>
    <property type="match status" value="1"/>
</dbReference>
<comment type="function">
    <text evidence="7">Catalyzes the anti-1,4-elimination of the C-3 phosphate and the C-6 proR hydrogen from 5-enolpyruvylshikimate-3-phosphate (EPSP) to yield chorismate, which is the branch point compound that serves as the starting substrate for the three terminal pathways of aromatic amino acid biosynthesis. This reaction introduces a second double bond into the aromatic ring system.</text>
</comment>
<evidence type="ECO:0000313" key="9">
    <source>
        <dbReference type="EMBL" id="PIZ94390.1"/>
    </source>
</evidence>
<feature type="binding site" evidence="7">
    <location>
        <position position="277"/>
    </location>
    <ligand>
        <name>FMN</name>
        <dbReference type="ChEBI" id="CHEBI:58210"/>
    </ligand>
</feature>
<dbReference type="PANTHER" id="PTHR21085:SF0">
    <property type="entry name" value="CHORISMATE SYNTHASE"/>
    <property type="match status" value="1"/>
</dbReference>
<sequence>MAGNTFGQLFRMITFGESHGAGVGVVIDGCPAGLEISFEEIQAELDRRRPGQNKLTTQRNEKDSLEILSGIFENKTLGTPITFLIRNTDVQSKSYEDIKDKFRPGHADFVTQEKYGHRDYRGGGRASARETIGRVAAGAIAKKLLAEVGIEVEAYLVQVGKIKQTGDLRLKIEDYTEEIEHARADGDSVGGIIEVVAKNVPVGLGEPVFHKLSAELAHALMTIPAAKGVEIGDGFASAEKRGSENNDELINDAVGTSRDLSAGQIRTKTNHAGGIVGGISNGENIVMRVAFKPTSSITKKQMTVDKDNNEVEISVHGRHDPCVALRAPVIVEAMASLVLVDHYLLDKSSKL</sequence>
<dbReference type="GO" id="GO:0009423">
    <property type="term" value="P:chorismate biosynthetic process"/>
    <property type="evidence" value="ECO:0007669"/>
    <property type="project" value="UniProtKB-UniRule"/>
</dbReference>
<evidence type="ECO:0000256" key="3">
    <source>
        <dbReference type="ARBA" id="ARBA00013036"/>
    </source>
</evidence>
<dbReference type="GO" id="GO:0008652">
    <property type="term" value="P:amino acid biosynthetic process"/>
    <property type="evidence" value="ECO:0007669"/>
    <property type="project" value="UniProtKB-KW"/>
</dbReference>
<keyword evidence="4 7" id="KW-0028">Amino-acid biosynthesis</keyword>
<keyword evidence="6 7" id="KW-0456">Lyase</keyword>
<dbReference type="GO" id="GO:0010181">
    <property type="term" value="F:FMN binding"/>
    <property type="evidence" value="ECO:0007669"/>
    <property type="project" value="TreeGrafter"/>
</dbReference>
<evidence type="ECO:0000256" key="6">
    <source>
        <dbReference type="ARBA" id="ARBA00023239"/>
    </source>
</evidence>
<comment type="cofactor">
    <cofactor evidence="7 8">
        <name>FMNH2</name>
        <dbReference type="ChEBI" id="CHEBI:57618"/>
    </cofactor>
    <text evidence="7 8">Reduced FMN (FMNH(2)).</text>
</comment>
<evidence type="ECO:0000256" key="1">
    <source>
        <dbReference type="ARBA" id="ARBA00005044"/>
    </source>
</evidence>